<reference evidence="4" key="1">
    <citation type="submission" date="2007-02" db="EMBL/GenBank/DDBJ databases">
        <title>Complete sequence of Mycobacterium sp. JLS.</title>
        <authorList>
            <consortium name="US DOE Joint Genome Institute"/>
            <person name="Copeland A."/>
            <person name="Lucas S."/>
            <person name="Lapidus A."/>
            <person name="Barry K."/>
            <person name="Detter J.C."/>
            <person name="Glavina del Rio T."/>
            <person name="Hammon N."/>
            <person name="Israni S."/>
            <person name="Dalin E."/>
            <person name="Tice H."/>
            <person name="Pitluck S."/>
            <person name="Chain P."/>
            <person name="Malfatti S."/>
            <person name="Shin M."/>
            <person name="Vergez L."/>
            <person name="Schmutz J."/>
            <person name="Larimer F."/>
            <person name="Land M."/>
            <person name="Hauser L."/>
            <person name="Kyrpides N."/>
            <person name="Mikhailova N."/>
            <person name="Miller C.D."/>
            <person name="Anderson A.J."/>
            <person name="Sims R.C."/>
            <person name="Richardson P."/>
        </authorList>
    </citation>
    <scope>NUCLEOTIDE SEQUENCE [LARGE SCALE GENOMIC DNA]</scope>
    <source>
        <strain evidence="4">JLS</strain>
    </source>
</reference>
<name>A0A5Q5CL90_MYCSJ</name>
<keyword evidence="2" id="KW-0560">Oxidoreductase</keyword>
<dbReference type="AlphaFoldDB" id="A0A5Q5CL90"/>
<protein>
    <submittedName>
        <fullName evidence="4">Aromatic-ring-hydroxylating dioxygenase, beta subunit</fullName>
    </submittedName>
</protein>
<evidence type="ECO:0000256" key="3">
    <source>
        <dbReference type="SAM" id="MobiDB-lite"/>
    </source>
</evidence>
<dbReference type="GO" id="GO:0019380">
    <property type="term" value="P:3-phenylpropionate catabolic process"/>
    <property type="evidence" value="ECO:0007669"/>
    <property type="project" value="TreeGrafter"/>
</dbReference>
<sequence>MVTAEATREEVVPPAHAGLGTVDYPLPQGKRLPATDPRHAQIVEWLEDESSLLDDDNLTGWLALLAPDIIYRAPVRTTRDHRSKGVFEAEMYHFNENIMTLMLKLMRLTQTDSAWSENPLSRTQRIVHKVRSYETDKADEYEVFSSIVLIRSRYDEPQLEFLPARRVDRIRVGDEWKLAARTIYFDQATLGVQNLAVYL</sequence>
<dbReference type="InterPro" id="IPR032710">
    <property type="entry name" value="NTF2-like_dom_sf"/>
</dbReference>
<comment type="similarity">
    <text evidence="1">Belongs to the bacterial ring-hydroxylating dioxygenase beta subunit family.</text>
</comment>
<dbReference type="PANTHER" id="PTHR41534:SF2">
    <property type="entry name" value="3-PHENYLPROPIONATE_CINNAMIC ACID DIOXYGENASE SUBUNIT BETA"/>
    <property type="match status" value="1"/>
</dbReference>
<dbReference type="SUPFAM" id="SSF54427">
    <property type="entry name" value="NTF2-like"/>
    <property type="match status" value="1"/>
</dbReference>
<keyword evidence="4" id="KW-0223">Dioxygenase</keyword>
<dbReference type="InterPro" id="IPR000391">
    <property type="entry name" value="Rng_hydr_dOase-bsu"/>
</dbReference>
<dbReference type="PANTHER" id="PTHR41534">
    <property type="entry name" value="BLR3401 PROTEIN"/>
    <property type="match status" value="1"/>
</dbReference>
<evidence type="ECO:0000256" key="2">
    <source>
        <dbReference type="ARBA" id="ARBA00023002"/>
    </source>
</evidence>
<dbReference type="CDD" id="cd00667">
    <property type="entry name" value="ring_hydroxylating_dioxygenases_beta"/>
    <property type="match status" value="1"/>
</dbReference>
<dbReference type="KEGG" id="mjl:Mjls_4194"/>
<gene>
    <name evidence="4" type="ordered locus">Mjls_4194</name>
</gene>
<dbReference type="Gene3D" id="3.10.450.50">
    <property type="match status" value="1"/>
</dbReference>
<dbReference type="Pfam" id="PF00866">
    <property type="entry name" value="Ring_hydroxyl_B"/>
    <property type="match status" value="1"/>
</dbReference>
<evidence type="ECO:0000313" key="4">
    <source>
        <dbReference type="EMBL" id="ABN99966.1"/>
    </source>
</evidence>
<evidence type="ECO:0000256" key="1">
    <source>
        <dbReference type="ARBA" id="ARBA00009570"/>
    </source>
</evidence>
<feature type="region of interest" description="Disordered" evidence="3">
    <location>
        <begin position="1"/>
        <end position="24"/>
    </location>
</feature>
<dbReference type="GO" id="GO:0051213">
    <property type="term" value="F:dioxygenase activity"/>
    <property type="evidence" value="ECO:0007669"/>
    <property type="project" value="UniProtKB-KW"/>
</dbReference>
<accession>A0A5Q5CL90</accession>
<proteinExistence type="inferred from homology"/>
<dbReference type="EMBL" id="CP000580">
    <property type="protein sequence ID" value="ABN99966.1"/>
    <property type="molecule type" value="Genomic_DNA"/>
</dbReference>
<organism evidence="4">
    <name type="scientific">Mycobacterium sp. (strain JLS)</name>
    <dbReference type="NCBI Taxonomy" id="164757"/>
    <lineage>
        <taxon>Bacteria</taxon>
        <taxon>Bacillati</taxon>
        <taxon>Actinomycetota</taxon>
        <taxon>Actinomycetes</taxon>
        <taxon>Mycobacteriales</taxon>
        <taxon>Mycobacteriaceae</taxon>
        <taxon>Mycobacterium</taxon>
    </lineage>
</organism>
<feature type="compositionally biased region" description="Basic and acidic residues" evidence="3">
    <location>
        <begin position="1"/>
        <end position="11"/>
    </location>
</feature>